<reference evidence="3" key="1">
    <citation type="submission" date="2020-12" db="EMBL/GenBank/DDBJ databases">
        <authorList>
            <consortium name="Molecular Ecology Group"/>
        </authorList>
    </citation>
    <scope>NUCLEOTIDE SEQUENCE</scope>
    <source>
        <strain evidence="3">TBG_1078</strain>
    </source>
</reference>
<comment type="caution">
    <text evidence="3">The sequence shown here is derived from an EMBL/GenBank/DDBJ whole genome shotgun (WGS) entry which is preliminary data.</text>
</comment>
<evidence type="ECO:0000259" key="1">
    <source>
        <dbReference type="Pfam" id="PF22065"/>
    </source>
</evidence>
<accession>A0A811ZHJ3</accession>
<dbReference type="EMBL" id="CAJHUB010000765">
    <property type="protein sequence ID" value="CAD7688189.1"/>
    <property type="molecule type" value="Genomic_DNA"/>
</dbReference>
<dbReference type="EMBL" id="CAJHUB010000711">
    <property type="protein sequence ID" value="CAD7679329.1"/>
    <property type="molecule type" value="Genomic_DNA"/>
</dbReference>
<dbReference type="Proteomes" id="UP000645828">
    <property type="component" value="Unassembled WGS sequence"/>
</dbReference>
<dbReference type="AlphaFoldDB" id="A0A811ZHJ3"/>
<evidence type="ECO:0000313" key="3">
    <source>
        <dbReference type="EMBL" id="CAD7688189.1"/>
    </source>
</evidence>
<gene>
    <name evidence="2" type="ORF">NYPRO_LOCUS12128</name>
    <name evidence="3" type="ORF">NYPRO_LOCUS20982</name>
</gene>
<evidence type="ECO:0000313" key="2">
    <source>
        <dbReference type="EMBL" id="CAD7679329.1"/>
    </source>
</evidence>
<evidence type="ECO:0000313" key="4">
    <source>
        <dbReference type="Proteomes" id="UP000645828"/>
    </source>
</evidence>
<organism evidence="3 4">
    <name type="scientific">Nyctereutes procyonoides</name>
    <name type="common">Raccoon dog</name>
    <name type="synonym">Canis procyonoides</name>
    <dbReference type="NCBI Taxonomy" id="34880"/>
    <lineage>
        <taxon>Eukaryota</taxon>
        <taxon>Metazoa</taxon>
        <taxon>Chordata</taxon>
        <taxon>Craniata</taxon>
        <taxon>Vertebrata</taxon>
        <taxon>Euteleostomi</taxon>
        <taxon>Mammalia</taxon>
        <taxon>Eutheria</taxon>
        <taxon>Laurasiatheria</taxon>
        <taxon>Carnivora</taxon>
        <taxon>Caniformia</taxon>
        <taxon>Canidae</taxon>
        <taxon>Nyctereutes</taxon>
    </lineage>
</organism>
<keyword evidence="4" id="KW-1185">Reference proteome</keyword>
<protein>
    <submittedName>
        <fullName evidence="3">(raccoon dog) hypothetical protein</fullName>
    </submittedName>
</protein>
<name>A0A811ZHJ3_NYCPR</name>
<sequence length="107" mass="12662">MVTQKWSGIRQSSLAPPHVKFLVLEGNVRWNLQSPWYYSAQWFQVSITFLPRDRGDYAQFWGIECHPLKEPHRKHSSEISTIWAMSKQKMSLKVQKFPQTSSLNWII</sequence>
<dbReference type="Pfam" id="PF22065">
    <property type="entry name" value="Cep192_D7"/>
    <property type="match status" value="1"/>
</dbReference>
<dbReference type="InterPro" id="IPR054087">
    <property type="entry name" value="Cep192-like_D7"/>
</dbReference>
<feature type="domain" description="Cep192-like" evidence="1">
    <location>
        <begin position="39"/>
        <end position="79"/>
    </location>
</feature>
<proteinExistence type="predicted"/>